<dbReference type="InterPro" id="IPR043129">
    <property type="entry name" value="ATPase_NBD"/>
</dbReference>
<dbReference type="InterPro" id="IPR036390">
    <property type="entry name" value="WH_DNA-bd_sf"/>
</dbReference>
<keyword evidence="3" id="KW-0808">Transferase</keyword>
<dbReference type="PANTHER" id="PTHR18964">
    <property type="entry name" value="ROK (REPRESSOR, ORF, KINASE) FAMILY"/>
    <property type="match status" value="1"/>
</dbReference>
<comment type="similarity">
    <text evidence="1">Belongs to the ROK (NagC/XylR) family.</text>
</comment>
<name>A0A919JXQ8_9ACTN</name>
<dbReference type="AlphaFoldDB" id="A0A919JXQ8"/>
<dbReference type="SUPFAM" id="SSF53067">
    <property type="entry name" value="Actin-like ATPase domain"/>
    <property type="match status" value="1"/>
</dbReference>
<keyword evidence="3" id="KW-0418">Kinase</keyword>
<protein>
    <submittedName>
        <fullName evidence="3">Sugar kinase</fullName>
    </submittedName>
</protein>
<sequence>MAELSVGEVNTVKRTSRDIRVANRFEVLRHIIAAGTAARQQIAADTGLSLATVSNLVGELLQVGLLEEVGFQDSNGGRPRGLVAVHRAGGVLAGVDVAETYVHVELFDAAFRVLASVEEELHPSQESHPEPVVAHIVSSLRTVLSQAGVDDAQLLGVGVSVPGQVDRDGGVSVFAPNWDWHDVPLRDQLAASLDVPLYLDNPLRAGVVAELWFGAGRGRDDVAVLTLGTGIGAGLAFHGQLYRGATNSAGEWGHTTLVMDGRPCRCGSRGCVEAYVGAPGIMTQLRELAPDSPLLHEDDQTATIDALAAAYRAGDPVAVAVVAETARYLAVAIADLINMTNPEVVVLSSWVAARLGEPLLEHARPLVAQHALRRPLAHTEITICQIAGNPVSLGAATFALEGFLSAIGTDARTLSPS</sequence>
<dbReference type="Pfam" id="PF09339">
    <property type="entry name" value="HTH_IclR"/>
    <property type="match status" value="1"/>
</dbReference>
<accession>A0A919JXQ8</accession>
<dbReference type="Pfam" id="PF00480">
    <property type="entry name" value="ROK"/>
    <property type="match status" value="1"/>
</dbReference>
<evidence type="ECO:0000313" key="4">
    <source>
        <dbReference type="Proteomes" id="UP000636960"/>
    </source>
</evidence>
<keyword evidence="4" id="KW-1185">Reference proteome</keyword>
<proteinExistence type="inferred from homology"/>
<dbReference type="GO" id="GO:0016301">
    <property type="term" value="F:kinase activity"/>
    <property type="evidence" value="ECO:0007669"/>
    <property type="project" value="UniProtKB-KW"/>
</dbReference>
<dbReference type="InterPro" id="IPR005471">
    <property type="entry name" value="Tscrpt_reg_IclR_N"/>
</dbReference>
<dbReference type="GO" id="GO:0003677">
    <property type="term" value="F:DNA binding"/>
    <property type="evidence" value="ECO:0007669"/>
    <property type="project" value="InterPro"/>
</dbReference>
<dbReference type="InterPro" id="IPR000600">
    <property type="entry name" value="ROK"/>
</dbReference>
<reference evidence="3" key="1">
    <citation type="submission" date="2021-01" db="EMBL/GenBank/DDBJ databases">
        <title>Whole genome shotgun sequence of Actinoplanes rishiriensis NBRC 108556.</title>
        <authorList>
            <person name="Komaki H."/>
            <person name="Tamura T."/>
        </authorList>
    </citation>
    <scope>NUCLEOTIDE SEQUENCE</scope>
    <source>
        <strain evidence="3">NBRC 108556</strain>
    </source>
</reference>
<dbReference type="InterPro" id="IPR049874">
    <property type="entry name" value="ROK_cs"/>
</dbReference>
<dbReference type="PROSITE" id="PS01125">
    <property type="entry name" value="ROK"/>
    <property type="match status" value="1"/>
</dbReference>
<dbReference type="InterPro" id="IPR036388">
    <property type="entry name" value="WH-like_DNA-bd_sf"/>
</dbReference>
<organism evidence="3 4">
    <name type="scientific">Paractinoplanes rishiriensis</name>
    <dbReference type="NCBI Taxonomy" id="1050105"/>
    <lineage>
        <taxon>Bacteria</taxon>
        <taxon>Bacillati</taxon>
        <taxon>Actinomycetota</taxon>
        <taxon>Actinomycetes</taxon>
        <taxon>Micromonosporales</taxon>
        <taxon>Micromonosporaceae</taxon>
        <taxon>Paractinoplanes</taxon>
    </lineage>
</organism>
<comment type="caution">
    <text evidence="3">The sequence shown here is derived from an EMBL/GenBank/DDBJ whole genome shotgun (WGS) entry which is preliminary data.</text>
</comment>
<dbReference type="PANTHER" id="PTHR18964:SF149">
    <property type="entry name" value="BIFUNCTIONAL UDP-N-ACETYLGLUCOSAMINE 2-EPIMERASE_N-ACETYLMANNOSAMINE KINASE"/>
    <property type="match status" value="1"/>
</dbReference>
<gene>
    <name evidence="3" type="ORF">Ari01nite_29120</name>
</gene>
<dbReference type="Gene3D" id="3.30.420.40">
    <property type="match status" value="2"/>
</dbReference>
<dbReference type="Gene3D" id="1.10.10.10">
    <property type="entry name" value="Winged helix-like DNA-binding domain superfamily/Winged helix DNA-binding domain"/>
    <property type="match status" value="1"/>
</dbReference>
<dbReference type="GO" id="GO:0006355">
    <property type="term" value="P:regulation of DNA-templated transcription"/>
    <property type="evidence" value="ECO:0007669"/>
    <property type="project" value="InterPro"/>
</dbReference>
<evidence type="ECO:0000256" key="1">
    <source>
        <dbReference type="ARBA" id="ARBA00006479"/>
    </source>
</evidence>
<evidence type="ECO:0000259" key="2">
    <source>
        <dbReference type="Pfam" id="PF09339"/>
    </source>
</evidence>
<dbReference type="SUPFAM" id="SSF46785">
    <property type="entry name" value="Winged helix' DNA-binding domain"/>
    <property type="match status" value="1"/>
</dbReference>
<dbReference type="Proteomes" id="UP000636960">
    <property type="component" value="Unassembled WGS sequence"/>
</dbReference>
<feature type="domain" description="HTH iclR-type" evidence="2">
    <location>
        <begin position="25"/>
        <end position="68"/>
    </location>
</feature>
<evidence type="ECO:0000313" key="3">
    <source>
        <dbReference type="EMBL" id="GIE95447.1"/>
    </source>
</evidence>
<dbReference type="EMBL" id="BOMV01000029">
    <property type="protein sequence ID" value="GIE95447.1"/>
    <property type="molecule type" value="Genomic_DNA"/>
</dbReference>